<feature type="transmembrane region" description="Helical" evidence="13">
    <location>
        <begin position="1030"/>
        <end position="1049"/>
    </location>
</feature>
<dbReference type="SMART" id="SM00369">
    <property type="entry name" value="LRR_TYP"/>
    <property type="match status" value="15"/>
</dbReference>
<dbReference type="FunFam" id="3.80.10.10:FF:000041">
    <property type="entry name" value="LRR receptor-like serine/threonine-protein kinase ERECTA"/>
    <property type="match status" value="1"/>
</dbReference>
<evidence type="ECO:0000259" key="15">
    <source>
        <dbReference type="Pfam" id="PF08263"/>
    </source>
</evidence>
<dbReference type="InterPro" id="IPR032675">
    <property type="entry name" value="LRR_dom_sf"/>
</dbReference>
<feature type="signal peptide" evidence="14">
    <location>
        <begin position="1"/>
        <end position="27"/>
    </location>
</feature>
<dbReference type="Proteomes" id="UP000694853">
    <property type="component" value="Unplaced"/>
</dbReference>
<evidence type="ECO:0000256" key="8">
    <source>
        <dbReference type="ARBA" id="ARBA00022989"/>
    </source>
</evidence>
<keyword evidence="3" id="KW-1003">Cell membrane</keyword>
<proteinExistence type="inferred from homology"/>
<keyword evidence="6 14" id="KW-0732">Signal</keyword>
<evidence type="ECO:0000256" key="3">
    <source>
        <dbReference type="ARBA" id="ARBA00022475"/>
    </source>
</evidence>
<keyword evidence="8 13" id="KW-1133">Transmembrane helix</keyword>
<keyword evidence="4" id="KW-0433">Leucine-rich repeat</keyword>
<sequence length="1082" mass="120524">MGWLSLLFQIILCLQYLLFDFPAFSSSQFICHPDQSSALLQFKNSLVTNTIYACDESLKIATWKNGTDCCSWLGVTCNTLSGHVIGLNLSCEGLQGIIHSNSTLFHLSHLQTLNLSFNVLSQFQFPSQFGGMFMSLKHLDLSYSYIRGEIPSEISQLSKLVSLNLTWNFELKWKETTLKSLLQNATNLRELLLDNTNMSSIRPSSMPLLLNLSSSLVTLNLRSVGLSGSLTNEIICLPNLRQLYLTNNFNLGGHLPMLSCSNALNIMDLSGCKFQGPFPVFFSNLSHLTYLSLSSNILNCSIPPSLLTLPSLSFLYLKHSNLNGHLPNVFHQSNKFQELDLSENNIEGELPSSLLNLQHLIRLDVSGNQLNGLIPSSLSNLLTFLNLSLNRFSGLIPSSLSHLQQLIYLDLSHNTFSGQIPNVFGGLNKLKSLDLSFNNLGGQIPSSWFDLTQLSYLDCSNNRLEGPLPNKITRFPNLTDLRLNNNLLNGTIPSWCLSLPSLVNLYLSYNQFEGHVSAMSSHSLENLYLCSNKLQGNIPESIFNLVNLKYLCLFSNNWSGTINFQLFSKFQNLEVLSLSQNSQLSLNFESNVTYSFSHLKALELSSINLTEFPISFEKFPSLSYIDLSYNKLDGRSPNWLLHEMDSLSFLNLSNNLLTSMDQLPRNYGFSYLDLSFNLLAGDISSLICNATSLVILNLSHNKLASIIPQCLVNLSSLRVLDLQMNKLFGPLPRTCSKNNQLSTLNLNGNKLEGLLPKSLSNCTQLELLNLGNNQIKGEFPHWLQTLPHLKVLILRANKLHGSIASLEIKDMFPSLIIFDVSCNNLSGPIPKGYIKNFKAMKNVLQVEGHSNLQYMWAGLGVDASQTKINLFYDSVNITTKGITVMLTKIPTVFVYIDLSSNKFEGEIPNYVGELHALIGLNLSHNRLIGSIPHSMGNLVNLESLDLSSNMLIGGIPTELINLNYLAVLNLSHNHLVGEIPQGKQFNTFLNDSYVGNLGLCGFPLSMKCSKGPAQHTQHEQKIEFGWKPVAIGYGCGMVFGVGLGCCVLLTGKPQWLVRMVQGHQNRRPKRRTRMRTHGTMNQ</sequence>
<dbReference type="Pfam" id="PF08263">
    <property type="entry name" value="LRRNT_2"/>
    <property type="match status" value="1"/>
</dbReference>
<reference evidence="17" key="2">
    <citation type="submission" date="2025-08" db="UniProtKB">
        <authorList>
            <consortium name="RefSeq"/>
        </authorList>
    </citation>
    <scope>IDENTIFICATION</scope>
    <source>
        <tissue evidence="17">Young leaves</tissue>
    </source>
</reference>
<evidence type="ECO:0000313" key="17">
    <source>
        <dbReference type="RefSeq" id="XP_027356300.1"/>
    </source>
</evidence>
<dbReference type="SUPFAM" id="SSF52058">
    <property type="entry name" value="L domain-like"/>
    <property type="match status" value="2"/>
</dbReference>
<dbReference type="Gene3D" id="3.80.10.10">
    <property type="entry name" value="Ribonuclease Inhibitor"/>
    <property type="match status" value="4"/>
</dbReference>
<dbReference type="RefSeq" id="XP_027356300.1">
    <property type="nucleotide sequence ID" value="XM_027500499.1"/>
</dbReference>
<keyword evidence="10" id="KW-0675">Receptor</keyword>
<evidence type="ECO:0000256" key="11">
    <source>
        <dbReference type="ARBA" id="ARBA00023180"/>
    </source>
</evidence>
<evidence type="ECO:0000256" key="7">
    <source>
        <dbReference type="ARBA" id="ARBA00022737"/>
    </source>
</evidence>
<dbReference type="SUPFAM" id="SSF52047">
    <property type="entry name" value="RNI-like"/>
    <property type="match status" value="1"/>
</dbReference>
<dbReference type="FunFam" id="3.80.10.10:FF:000095">
    <property type="entry name" value="LRR receptor-like serine/threonine-protein kinase GSO1"/>
    <property type="match status" value="2"/>
</dbReference>
<reference evidence="16" key="1">
    <citation type="journal article" date="2019" name="Toxins">
        <title>Detection of Abrin-Like and Prepropulchellin-Like Toxin Genes and Transcripts Using Whole Genome Sequencing and Full-Length Transcript Sequencing of Abrus precatorius.</title>
        <authorList>
            <person name="Hovde B.T."/>
            <person name="Daligault H.E."/>
            <person name="Hanschen E.R."/>
            <person name="Kunde Y.A."/>
            <person name="Johnson M.B."/>
            <person name="Starkenburg S.R."/>
            <person name="Johnson S.L."/>
        </authorList>
    </citation>
    <scope>NUCLEOTIDE SEQUENCE [LARGE SCALE GENOMIC DNA]</scope>
</reference>
<dbReference type="GeneID" id="113865761"/>
<dbReference type="SMART" id="SM00365">
    <property type="entry name" value="LRR_SD22"/>
    <property type="match status" value="6"/>
</dbReference>
<feature type="region of interest" description="Disordered" evidence="12">
    <location>
        <begin position="1063"/>
        <end position="1082"/>
    </location>
</feature>
<name>A0A8B8LJ71_ABRPR</name>
<gene>
    <name evidence="17" type="primary">LOC113865761</name>
</gene>
<keyword evidence="16" id="KW-1185">Reference proteome</keyword>
<evidence type="ECO:0000256" key="2">
    <source>
        <dbReference type="ARBA" id="ARBA00009592"/>
    </source>
</evidence>
<evidence type="ECO:0000313" key="16">
    <source>
        <dbReference type="Proteomes" id="UP000694853"/>
    </source>
</evidence>
<evidence type="ECO:0000256" key="1">
    <source>
        <dbReference type="ARBA" id="ARBA00004251"/>
    </source>
</evidence>
<organism evidence="16 17">
    <name type="scientific">Abrus precatorius</name>
    <name type="common">Indian licorice</name>
    <name type="synonym">Glycine abrus</name>
    <dbReference type="NCBI Taxonomy" id="3816"/>
    <lineage>
        <taxon>Eukaryota</taxon>
        <taxon>Viridiplantae</taxon>
        <taxon>Streptophyta</taxon>
        <taxon>Embryophyta</taxon>
        <taxon>Tracheophyta</taxon>
        <taxon>Spermatophyta</taxon>
        <taxon>Magnoliopsida</taxon>
        <taxon>eudicotyledons</taxon>
        <taxon>Gunneridae</taxon>
        <taxon>Pentapetalae</taxon>
        <taxon>rosids</taxon>
        <taxon>fabids</taxon>
        <taxon>Fabales</taxon>
        <taxon>Fabaceae</taxon>
        <taxon>Papilionoideae</taxon>
        <taxon>50 kb inversion clade</taxon>
        <taxon>NPAAA clade</taxon>
        <taxon>indigoferoid/millettioid clade</taxon>
        <taxon>Abreae</taxon>
        <taxon>Abrus</taxon>
    </lineage>
</organism>
<evidence type="ECO:0000256" key="4">
    <source>
        <dbReference type="ARBA" id="ARBA00022614"/>
    </source>
</evidence>
<dbReference type="Pfam" id="PF00560">
    <property type="entry name" value="LRR_1"/>
    <property type="match status" value="8"/>
</dbReference>
<keyword evidence="11" id="KW-0325">Glycoprotein</keyword>
<evidence type="ECO:0000256" key="5">
    <source>
        <dbReference type="ARBA" id="ARBA00022692"/>
    </source>
</evidence>
<dbReference type="InterPro" id="IPR001611">
    <property type="entry name" value="Leu-rich_rpt"/>
</dbReference>
<dbReference type="InterPro" id="IPR013210">
    <property type="entry name" value="LRR_N_plant-typ"/>
</dbReference>
<feature type="domain" description="Leucine-rich repeat-containing N-terminal plant-type" evidence="15">
    <location>
        <begin position="32"/>
        <end position="78"/>
    </location>
</feature>
<dbReference type="FunFam" id="3.80.10.10:FF:000111">
    <property type="entry name" value="LRR receptor-like serine/threonine-protein kinase ERECTA"/>
    <property type="match status" value="1"/>
</dbReference>
<dbReference type="Pfam" id="PF13855">
    <property type="entry name" value="LRR_8"/>
    <property type="match status" value="4"/>
</dbReference>
<evidence type="ECO:0000256" key="10">
    <source>
        <dbReference type="ARBA" id="ARBA00023170"/>
    </source>
</evidence>
<feature type="chain" id="PRO_5034035237" evidence="14">
    <location>
        <begin position="28"/>
        <end position="1082"/>
    </location>
</feature>
<dbReference type="PRINTS" id="PR00019">
    <property type="entry name" value="LEURICHRPT"/>
</dbReference>
<comment type="subcellular location">
    <subcellularLocation>
        <location evidence="1">Cell membrane</location>
        <topology evidence="1">Single-pass type I membrane protein</topology>
    </subcellularLocation>
</comment>
<dbReference type="InterPro" id="IPR003591">
    <property type="entry name" value="Leu-rich_rpt_typical-subtyp"/>
</dbReference>
<dbReference type="GO" id="GO:0005886">
    <property type="term" value="C:plasma membrane"/>
    <property type="evidence" value="ECO:0007669"/>
    <property type="project" value="UniProtKB-SubCell"/>
</dbReference>
<evidence type="ECO:0000256" key="6">
    <source>
        <dbReference type="ARBA" id="ARBA00022729"/>
    </source>
</evidence>
<keyword evidence="7" id="KW-0677">Repeat</keyword>
<feature type="compositionally biased region" description="Basic residues" evidence="12">
    <location>
        <begin position="1064"/>
        <end position="1076"/>
    </location>
</feature>
<dbReference type="AlphaFoldDB" id="A0A8B8LJ71"/>
<keyword evidence="5 13" id="KW-0812">Transmembrane</keyword>
<protein>
    <submittedName>
        <fullName evidence="17">Receptor-like protein 53</fullName>
    </submittedName>
</protein>
<comment type="similarity">
    <text evidence="2">Belongs to the RLP family.</text>
</comment>
<evidence type="ECO:0000256" key="13">
    <source>
        <dbReference type="SAM" id="Phobius"/>
    </source>
</evidence>
<accession>A0A8B8LJ71</accession>
<evidence type="ECO:0000256" key="12">
    <source>
        <dbReference type="SAM" id="MobiDB-lite"/>
    </source>
</evidence>
<dbReference type="OrthoDB" id="1428163at2759"/>
<keyword evidence="9 13" id="KW-0472">Membrane</keyword>
<dbReference type="KEGG" id="aprc:113865761"/>
<evidence type="ECO:0000256" key="14">
    <source>
        <dbReference type="SAM" id="SignalP"/>
    </source>
</evidence>
<dbReference type="PROSITE" id="PS51450">
    <property type="entry name" value="LRR"/>
    <property type="match status" value="2"/>
</dbReference>
<dbReference type="PANTHER" id="PTHR48065:SF5">
    <property type="entry name" value="RECEPTOR-LIKE PROTEIN CF-9 HOMOLOG"/>
    <property type="match status" value="1"/>
</dbReference>
<evidence type="ECO:0000256" key="9">
    <source>
        <dbReference type="ARBA" id="ARBA00023136"/>
    </source>
</evidence>
<dbReference type="PANTHER" id="PTHR48065">
    <property type="entry name" value="OS10G0469600 PROTEIN"/>
    <property type="match status" value="1"/>
</dbReference>